<dbReference type="AlphaFoldDB" id="A0B7P2"/>
<dbReference type="PROSITE" id="PS51658">
    <property type="entry name" value="BFN"/>
    <property type="match status" value="1"/>
</dbReference>
<dbReference type="HOGENOM" id="CLU_096111_3_0_2"/>
<dbReference type="EMBL" id="CP000477">
    <property type="protein sequence ID" value="ABK14716.1"/>
    <property type="molecule type" value="Genomic_DNA"/>
</dbReference>
<dbReference type="InterPro" id="IPR036104">
    <property type="entry name" value="BFN_sf"/>
</dbReference>
<evidence type="ECO:0000259" key="1">
    <source>
        <dbReference type="PROSITE" id="PS51658"/>
    </source>
</evidence>
<dbReference type="Gene3D" id="3.10.690.10">
    <property type="entry name" value="Bifunctional nuclease domain"/>
    <property type="match status" value="1"/>
</dbReference>
<dbReference type="PANTHER" id="PTHR15160">
    <property type="entry name" value="VON HIPPEL-LINDAU PROTEIN"/>
    <property type="match status" value="1"/>
</dbReference>
<dbReference type="Pfam" id="PF02577">
    <property type="entry name" value="BFN_dom"/>
    <property type="match status" value="1"/>
</dbReference>
<dbReference type="STRING" id="349307.Mthe_0928"/>
<gene>
    <name evidence="2" type="ordered locus">Mthe_0928</name>
</gene>
<sequence length="161" mass="17675">MSDEIYEDAGEDSVVPVRVKGVYIAETLGGSPSPVVLLEDEKSRIVPIFVGLSEAISIHNALSGEVSPRPMTHDLFISVLECLEATISDVLIDDLEGGIYYARLSLVHGSKRSELDARPSDCLALAIRAKAPIHIQQRIIEISGMDRSEMEGLRRLDSYMH</sequence>
<feature type="domain" description="BFN" evidence="1">
    <location>
        <begin position="14"/>
        <end position="147"/>
    </location>
</feature>
<protein>
    <recommendedName>
        <fullName evidence="1">BFN domain-containing protein</fullName>
    </recommendedName>
</protein>
<dbReference type="GO" id="GO:0004518">
    <property type="term" value="F:nuclease activity"/>
    <property type="evidence" value="ECO:0007669"/>
    <property type="project" value="InterPro"/>
</dbReference>
<dbReference type="KEGG" id="mtp:Mthe_0928"/>
<reference evidence="2 3" key="1">
    <citation type="submission" date="2006-10" db="EMBL/GenBank/DDBJ databases">
        <title>Complete sequence of Methanosaeta thermophila PT.</title>
        <authorList>
            <consortium name="US DOE Joint Genome Institute"/>
            <person name="Copeland A."/>
            <person name="Lucas S."/>
            <person name="Lapidus A."/>
            <person name="Barry K."/>
            <person name="Detter J.C."/>
            <person name="Glavina del Rio T."/>
            <person name="Hammon N."/>
            <person name="Israni S."/>
            <person name="Pitluck S."/>
            <person name="Chain P."/>
            <person name="Malfatti S."/>
            <person name="Shin M."/>
            <person name="Vergez L."/>
            <person name="Schmutz J."/>
            <person name="Larimer F."/>
            <person name="Land M."/>
            <person name="Hauser L."/>
            <person name="Kyrpides N."/>
            <person name="Kim E."/>
            <person name="Smith K.S."/>
            <person name="Ingram-Smith C."/>
            <person name="Richardson P."/>
        </authorList>
    </citation>
    <scope>NUCLEOTIDE SEQUENCE [LARGE SCALE GENOMIC DNA]</scope>
    <source>
        <strain evidence="3">DSM 6194 / JCM 14653 / NBRC 101360 / PT</strain>
    </source>
</reference>
<name>A0B7P2_METTP</name>
<proteinExistence type="predicted"/>
<dbReference type="InterPro" id="IPR003729">
    <property type="entry name" value="Bi_nuclease_dom"/>
</dbReference>
<dbReference type="RefSeq" id="WP_011696111.1">
    <property type="nucleotide sequence ID" value="NC_008553.1"/>
</dbReference>
<evidence type="ECO:0000313" key="2">
    <source>
        <dbReference type="EMBL" id="ABK14716.1"/>
    </source>
</evidence>
<keyword evidence="3" id="KW-1185">Reference proteome</keyword>
<accession>A0B7P2</accession>
<dbReference type="OrthoDB" id="30741at2157"/>
<organism evidence="2 3">
    <name type="scientific">Methanothrix thermoacetophila (strain DSM 6194 / JCM 14653 / NBRC 101360 / PT)</name>
    <name type="common">Methanosaeta thermophila</name>
    <dbReference type="NCBI Taxonomy" id="349307"/>
    <lineage>
        <taxon>Archaea</taxon>
        <taxon>Methanobacteriati</taxon>
        <taxon>Methanobacteriota</taxon>
        <taxon>Stenosarchaea group</taxon>
        <taxon>Methanomicrobia</taxon>
        <taxon>Methanotrichales</taxon>
        <taxon>Methanotrichaceae</taxon>
        <taxon>Methanothrix</taxon>
    </lineage>
</organism>
<dbReference type="Proteomes" id="UP000000674">
    <property type="component" value="Chromosome"/>
</dbReference>
<dbReference type="GeneID" id="4463321"/>
<evidence type="ECO:0000313" key="3">
    <source>
        <dbReference type="Proteomes" id="UP000000674"/>
    </source>
</evidence>
<dbReference type="PANTHER" id="PTHR15160:SF1">
    <property type="entry name" value="VON HIPPEL-LINDAU DISEASE TUMOR SUPPRESSOR"/>
    <property type="match status" value="1"/>
</dbReference>
<dbReference type="SUPFAM" id="SSF103256">
    <property type="entry name" value="Hypothetical protein TM0160"/>
    <property type="match status" value="1"/>
</dbReference>